<sequence>MLPLISFSHSSSFPRSFMLTGWHYAFVIQRYSSSNRPSTSSNSATSPRKSGAVNQTFDAMIDFRRQQARRTLLIHLGRSHSESELYKLCSRIGSVTNMTLYTANKKECALLEFSNEQSVKNLLKITSHFTNENRLPCVSRNLYFASQYTGARLKYPPVGREVQQPDDLLVDKALSDIHNVSDQIRYFWQKTKLTEVDTRLRYFVASLVEEALGSIFVDTVCLPFGSSVNTFGKCRCDLDMLLSFEDFRNKNIKFDGKMQQLRFLTKRSYLNDRFQAQAYLKILADTLKHFMAECTNVQIILPARVPIVRFQHRLSDLQCDVSMSEFKSSYYMSKLLWSLSSADSRVAPIVFAVRRWAREASITQSAPGPWFSNFQMTLLVIFYLQSIEILPKLNYINEQSTTATTTITSSFQDGIAANGDLSDDVFLMNELENIRHIPANKVNNNSLAILLKGFFSFYEKFDFQSSIITLLERQNISKSSLIQASKDKEWPIFVENPLVPSMNASKNLVESEAERFRQTCTKASQILSESSKNLISLFEECRQAIPDDLIARAYPAPISIMPNLETDIDQEELTTISHMQQEQIERVFNHSHQHVINS</sequence>
<evidence type="ECO:0000313" key="5">
    <source>
        <dbReference type="EMBL" id="CAF2021718.1"/>
    </source>
</evidence>
<dbReference type="SUPFAM" id="SSF81301">
    <property type="entry name" value="Nucleotidyltransferase"/>
    <property type="match status" value="1"/>
</dbReference>
<feature type="domain" description="RL" evidence="1">
    <location>
        <begin position="57"/>
        <end position="126"/>
    </location>
</feature>
<dbReference type="CDD" id="cd05402">
    <property type="entry name" value="NT_PAP_TUTase"/>
    <property type="match status" value="1"/>
</dbReference>
<evidence type="ECO:0000259" key="2">
    <source>
        <dbReference type="Pfam" id="PF22600"/>
    </source>
</evidence>
<dbReference type="InterPro" id="IPR035979">
    <property type="entry name" value="RBD_domain_sf"/>
</dbReference>
<organism evidence="4 7">
    <name type="scientific">Rotaria magnacalcarata</name>
    <dbReference type="NCBI Taxonomy" id="392030"/>
    <lineage>
        <taxon>Eukaryota</taxon>
        <taxon>Metazoa</taxon>
        <taxon>Spiralia</taxon>
        <taxon>Gnathifera</taxon>
        <taxon>Rotifera</taxon>
        <taxon>Eurotatoria</taxon>
        <taxon>Bdelloidea</taxon>
        <taxon>Philodinida</taxon>
        <taxon>Philodinidae</taxon>
        <taxon>Rotaria</taxon>
    </lineage>
</organism>
<feature type="domain" description="Poly(A) RNA polymerase mitochondrial-like central palm" evidence="2">
    <location>
        <begin position="181"/>
        <end position="336"/>
    </location>
</feature>
<dbReference type="Gene3D" id="3.30.70.330">
    <property type="match status" value="1"/>
</dbReference>
<dbReference type="InterPro" id="IPR041252">
    <property type="entry name" value="RL"/>
</dbReference>
<dbReference type="Pfam" id="PF17797">
    <property type="entry name" value="RL"/>
    <property type="match status" value="1"/>
</dbReference>
<dbReference type="InterPro" id="IPR043519">
    <property type="entry name" value="NT_sf"/>
</dbReference>
<protein>
    <recommendedName>
        <fullName evidence="8">Poly(A) RNA polymerase, mitochondrial</fullName>
    </recommendedName>
</protein>
<dbReference type="Proteomes" id="UP000663856">
    <property type="component" value="Unassembled WGS sequence"/>
</dbReference>
<dbReference type="AlphaFoldDB" id="A0A816N551"/>
<dbReference type="Gene3D" id="3.30.460.10">
    <property type="entry name" value="Beta Polymerase, domain 2"/>
    <property type="match status" value="1"/>
</dbReference>
<evidence type="ECO:0000259" key="1">
    <source>
        <dbReference type="Pfam" id="PF17797"/>
    </source>
</evidence>
<dbReference type="Proteomes" id="UP000663855">
    <property type="component" value="Unassembled WGS sequence"/>
</dbReference>
<reference evidence="4" key="1">
    <citation type="submission" date="2021-02" db="EMBL/GenBank/DDBJ databases">
        <authorList>
            <person name="Nowell W R."/>
        </authorList>
    </citation>
    <scope>NUCLEOTIDE SEQUENCE</scope>
</reference>
<evidence type="ECO:0000313" key="7">
    <source>
        <dbReference type="Proteomes" id="UP000663856"/>
    </source>
</evidence>
<dbReference type="InterPro" id="IPR054708">
    <property type="entry name" value="MTPAP-like_central"/>
</dbReference>
<dbReference type="PANTHER" id="PTHR12271:SF133">
    <property type="entry name" value="POLY(A) RNA POLYMERASE, MITOCHONDRIAL"/>
    <property type="match status" value="1"/>
</dbReference>
<dbReference type="InterPro" id="IPR012677">
    <property type="entry name" value="Nucleotide-bd_a/b_plait_sf"/>
</dbReference>
<proteinExistence type="predicted"/>
<gene>
    <name evidence="3" type="ORF">CJN711_LOCUS4847</name>
    <name evidence="5" type="ORF">MBJ925_LOCUS9298</name>
    <name evidence="4" type="ORF">WKI299_LOCUS5578</name>
    <name evidence="6" type="ORF">XDN619_LOCUS26622</name>
</gene>
<evidence type="ECO:0000313" key="6">
    <source>
        <dbReference type="EMBL" id="CAF2140356.1"/>
    </source>
</evidence>
<dbReference type="GO" id="GO:1990817">
    <property type="term" value="F:poly(A) RNA polymerase activity"/>
    <property type="evidence" value="ECO:0007669"/>
    <property type="project" value="TreeGrafter"/>
</dbReference>
<dbReference type="Pfam" id="PF22600">
    <property type="entry name" value="MTPAP-like_central"/>
    <property type="match status" value="1"/>
</dbReference>
<evidence type="ECO:0008006" key="8">
    <source>
        <dbReference type="Google" id="ProtNLM"/>
    </source>
</evidence>
<accession>A0A816N551</accession>
<comment type="caution">
    <text evidence="4">The sequence shown here is derived from an EMBL/GenBank/DDBJ whole genome shotgun (WGS) entry which is preliminary data.</text>
</comment>
<dbReference type="SUPFAM" id="SSF54928">
    <property type="entry name" value="RNA-binding domain, RBD"/>
    <property type="match status" value="1"/>
</dbReference>
<dbReference type="Proteomes" id="UP000663887">
    <property type="component" value="Unassembled WGS sequence"/>
</dbReference>
<dbReference type="GO" id="GO:0003676">
    <property type="term" value="F:nucleic acid binding"/>
    <property type="evidence" value="ECO:0007669"/>
    <property type="project" value="InterPro"/>
</dbReference>
<name>A0A816N551_9BILA</name>
<dbReference type="SUPFAM" id="SSF81631">
    <property type="entry name" value="PAP/OAS1 substrate-binding domain"/>
    <property type="match status" value="1"/>
</dbReference>
<dbReference type="Proteomes" id="UP000663824">
    <property type="component" value="Unassembled WGS sequence"/>
</dbReference>
<dbReference type="EMBL" id="CAJNRE010003477">
    <property type="protein sequence ID" value="CAF2021718.1"/>
    <property type="molecule type" value="Genomic_DNA"/>
</dbReference>
<evidence type="ECO:0000313" key="3">
    <source>
        <dbReference type="EMBL" id="CAF1053184.1"/>
    </source>
</evidence>
<dbReference type="Gene3D" id="1.10.1410.10">
    <property type="match status" value="1"/>
</dbReference>
<dbReference type="GO" id="GO:0031123">
    <property type="term" value="P:RNA 3'-end processing"/>
    <property type="evidence" value="ECO:0007669"/>
    <property type="project" value="TreeGrafter"/>
</dbReference>
<dbReference type="EMBL" id="CAJNOV010001216">
    <property type="protein sequence ID" value="CAF1053184.1"/>
    <property type="molecule type" value="Genomic_DNA"/>
</dbReference>
<dbReference type="EMBL" id="CAJNRF010001560">
    <property type="protein sequence ID" value="CAF2017460.1"/>
    <property type="molecule type" value="Genomic_DNA"/>
</dbReference>
<dbReference type="PANTHER" id="PTHR12271">
    <property type="entry name" value="POLY A POLYMERASE CID PAP -RELATED"/>
    <property type="match status" value="1"/>
</dbReference>
<evidence type="ECO:0000313" key="4">
    <source>
        <dbReference type="EMBL" id="CAF2017460.1"/>
    </source>
</evidence>
<dbReference type="EMBL" id="CAJNRG010012450">
    <property type="protein sequence ID" value="CAF2140356.1"/>
    <property type="molecule type" value="Genomic_DNA"/>
</dbReference>